<evidence type="ECO:0000313" key="3">
    <source>
        <dbReference type="Proteomes" id="UP000499080"/>
    </source>
</evidence>
<protein>
    <submittedName>
        <fullName evidence="2">Uncharacterized protein</fullName>
    </submittedName>
</protein>
<gene>
    <name evidence="2" type="ORF">AVEN_89452_1</name>
</gene>
<dbReference type="Proteomes" id="UP000499080">
    <property type="component" value="Unassembled WGS sequence"/>
</dbReference>
<evidence type="ECO:0000313" key="2">
    <source>
        <dbReference type="EMBL" id="GBM66739.1"/>
    </source>
</evidence>
<feature type="compositionally biased region" description="Polar residues" evidence="1">
    <location>
        <begin position="60"/>
        <end position="71"/>
    </location>
</feature>
<organism evidence="2 3">
    <name type="scientific">Araneus ventricosus</name>
    <name type="common">Orbweaver spider</name>
    <name type="synonym">Epeira ventricosa</name>
    <dbReference type="NCBI Taxonomy" id="182803"/>
    <lineage>
        <taxon>Eukaryota</taxon>
        <taxon>Metazoa</taxon>
        <taxon>Ecdysozoa</taxon>
        <taxon>Arthropoda</taxon>
        <taxon>Chelicerata</taxon>
        <taxon>Arachnida</taxon>
        <taxon>Araneae</taxon>
        <taxon>Araneomorphae</taxon>
        <taxon>Entelegynae</taxon>
        <taxon>Araneoidea</taxon>
        <taxon>Araneidae</taxon>
        <taxon>Araneus</taxon>
    </lineage>
</organism>
<accession>A0A4Y2HNR4</accession>
<feature type="region of interest" description="Disordered" evidence="1">
    <location>
        <begin position="60"/>
        <end position="95"/>
    </location>
</feature>
<name>A0A4Y2HNR4_ARAVE</name>
<feature type="compositionally biased region" description="Basic and acidic residues" evidence="1">
    <location>
        <begin position="86"/>
        <end position="95"/>
    </location>
</feature>
<dbReference type="AlphaFoldDB" id="A0A4Y2HNR4"/>
<dbReference type="EMBL" id="BGPR01002042">
    <property type="protein sequence ID" value="GBM66739.1"/>
    <property type="molecule type" value="Genomic_DNA"/>
</dbReference>
<evidence type="ECO:0000256" key="1">
    <source>
        <dbReference type="SAM" id="MobiDB-lite"/>
    </source>
</evidence>
<proteinExistence type="predicted"/>
<sequence length="95" mass="10521">MLSSSLNMALSLPASKDSTCLTANIAVVVELARHFNMPRSKIRRIVKFISENFSGAPSLQLSSELNQQPPNYRTFPPPPSKKSKTTSKEKKTVMN</sequence>
<reference evidence="2 3" key="1">
    <citation type="journal article" date="2019" name="Sci. Rep.">
        <title>Orb-weaving spider Araneus ventricosus genome elucidates the spidroin gene catalogue.</title>
        <authorList>
            <person name="Kono N."/>
            <person name="Nakamura H."/>
            <person name="Ohtoshi R."/>
            <person name="Moran D.A.P."/>
            <person name="Shinohara A."/>
            <person name="Yoshida Y."/>
            <person name="Fujiwara M."/>
            <person name="Mori M."/>
            <person name="Tomita M."/>
            <person name="Arakawa K."/>
        </authorList>
    </citation>
    <scope>NUCLEOTIDE SEQUENCE [LARGE SCALE GENOMIC DNA]</scope>
</reference>
<comment type="caution">
    <text evidence="2">The sequence shown here is derived from an EMBL/GenBank/DDBJ whole genome shotgun (WGS) entry which is preliminary data.</text>
</comment>
<keyword evidence="3" id="KW-1185">Reference proteome</keyword>